<organism evidence="1 2">
    <name type="scientific">Paenibacillus sedimenti</name>
    <dbReference type="NCBI Taxonomy" id="2770274"/>
    <lineage>
        <taxon>Bacteria</taxon>
        <taxon>Bacillati</taxon>
        <taxon>Bacillota</taxon>
        <taxon>Bacilli</taxon>
        <taxon>Bacillales</taxon>
        <taxon>Paenibacillaceae</taxon>
        <taxon>Paenibacillus</taxon>
    </lineage>
</organism>
<comment type="caution">
    <text evidence="1">The sequence shown here is derived from an EMBL/GenBank/DDBJ whole genome shotgun (WGS) entry which is preliminary data.</text>
</comment>
<evidence type="ECO:0000313" key="2">
    <source>
        <dbReference type="Proteomes" id="UP000650466"/>
    </source>
</evidence>
<gene>
    <name evidence="1" type="ORF">ICC18_22365</name>
</gene>
<protein>
    <submittedName>
        <fullName evidence="1">Uncharacterized protein</fullName>
    </submittedName>
</protein>
<dbReference type="Proteomes" id="UP000650466">
    <property type="component" value="Unassembled WGS sequence"/>
</dbReference>
<accession>A0A926KU02</accession>
<name>A0A926KU02_9BACL</name>
<sequence>MNTGRLRDDLPSPFIAKIVSTILTHATELTDTAEPSEMEETLEHLIMLLKDGLSKKR</sequence>
<evidence type="ECO:0000313" key="1">
    <source>
        <dbReference type="EMBL" id="MBD0382866.1"/>
    </source>
</evidence>
<proteinExistence type="predicted"/>
<reference evidence="1" key="1">
    <citation type="submission" date="2020-09" db="EMBL/GenBank/DDBJ databases">
        <title>Draft Genome Sequence of Paenibacillus sp. WST5.</title>
        <authorList>
            <person name="Bao Z."/>
        </authorList>
    </citation>
    <scope>NUCLEOTIDE SEQUENCE</scope>
    <source>
        <strain evidence="1">WST5</strain>
    </source>
</reference>
<keyword evidence="2" id="KW-1185">Reference proteome</keyword>
<dbReference type="AlphaFoldDB" id="A0A926KU02"/>
<dbReference type="EMBL" id="JACVVD010000009">
    <property type="protein sequence ID" value="MBD0382866.1"/>
    <property type="molecule type" value="Genomic_DNA"/>
</dbReference>